<sequence length="205" mass="23709">MKYIVKQCEPVFFTTWKAQANANWQPEYSNMPTDIKQQLKDALLDEQGWICCYCEQEITPDDSHIEHFRPQSDPNCDPLDYSNLLGSCQKQRRKGEPLHCGSLKADWFDRNLLISPLNPSCESRFVFLGNGEIQAKDANDQAAKETIQRLGLNIPKLIEMRKKVIEVFLDELLTDVEVANLVSTYLVKKAKKYSPFWSTIHYLFS</sequence>
<dbReference type="HOGENOM" id="CLU_092819_2_0_6"/>
<evidence type="ECO:0000313" key="1">
    <source>
        <dbReference type="EMBL" id="EHM50263.1"/>
    </source>
</evidence>
<gene>
    <name evidence="1" type="ORF">HMPREF9080_02891</name>
</gene>
<dbReference type="InterPro" id="IPR013467">
    <property type="entry name" value="HNH78-like"/>
</dbReference>
<dbReference type="EMBL" id="AGCM01000184">
    <property type="protein sequence ID" value="EHM50263.1"/>
    <property type="molecule type" value="Genomic_DNA"/>
</dbReference>
<reference evidence="1 2" key="1">
    <citation type="submission" date="2011-08" db="EMBL/GenBank/DDBJ databases">
        <authorList>
            <person name="Weinstock G."/>
            <person name="Sodergren E."/>
            <person name="Clifton S."/>
            <person name="Fulton L."/>
            <person name="Fulton B."/>
            <person name="Courtney L."/>
            <person name="Fronick C."/>
            <person name="Harrison M."/>
            <person name="Strong C."/>
            <person name="Farmer C."/>
            <person name="Delahaunty K."/>
            <person name="Markovic C."/>
            <person name="Hall O."/>
            <person name="Minx P."/>
            <person name="Tomlinson C."/>
            <person name="Mitreva M."/>
            <person name="Hou S."/>
            <person name="Chen J."/>
            <person name="Wollam A."/>
            <person name="Pepin K.H."/>
            <person name="Johnson M."/>
            <person name="Bhonagiri V."/>
            <person name="Zhang X."/>
            <person name="Suruliraj S."/>
            <person name="Warren W."/>
            <person name="Chinwalla A."/>
            <person name="Mardis E.R."/>
            <person name="Wilson R.K."/>
        </authorList>
    </citation>
    <scope>NUCLEOTIDE SEQUENCE [LARGE SCALE GENOMIC DNA]</scope>
    <source>
        <strain evidence="1 2">F0432</strain>
    </source>
</reference>
<organism evidence="1 2">
    <name type="scientific">Cardiobacterium valvarum F0432</name>
    <dbReference type="NCBI Taxonomy" id="797473"/>
    <lineage>
        <taxon>Bacteria</taxon>
        <taxon>Pseudomonadati</taxon>
        <taxon>Pseudomonadota</taxon>
        <taxon>Gammaproteobacteria</taxon>
        <taxon>Cardiobacteriales</taxon>
        <taxon>Cardiobacteriaceae</taxon>
        <taxon>Cardiobacterium</taxon>
    </lineage>
</organism>
<accession>G9ZJC2</accession>
<dbReference type="RefSeq" id="WP_006986875.1">
    <property type="nucleotide sequence ID" value="NZ_JH417969.1"/>
</dbReference>
<dbReference type="NCBIfam" id="TIGR02646">
    <property type="entry name" value="retron system putative HNH endonuclease"/>
    <property type="match status" value="1"/>
</dbReference>
<evidence type="ECO:0000313" key="2">
    <source>
        <dbReference type="Proteomes" id="UP000004750"/>
    </source>
</evidence>
<protein>
    <submittedName>
        <fullName evidence="1">TIGR02646 family protein</fullName>
    </submittedName>
</protein>
<dbReference type="Gene3D" id="1.10.30.50">
    <property type="match status" value="1"/>
</dbReference>
<proteinExistence type="predicted"/>
<dbReference type="STRING" id="797473.HMPREF9080_02891"/>
<comment type="caution">
    <text evidence="1">The sequence shown here is derived from an EMBL/GenBank/DDBJ whole genome shotgun (WGS) entry which is preliminary data.</text>
</comment>
<dbReference type="Proteomes" id="UP000004750">
    <property type="component" value="Unassembled WGS sequence"/>
</dbReference>
<dbReference type="AlphaFoldDB" id="G9ZJC2"/>
<name>G9ZJC2_9GAMM</name>